<keyword evidence="2" id="KW-0547">Nucleotide-binding</keyword>
<sequence>MAGDGTTTSTVLACAIYAESVKHVAAGCNPMDLRCGSQAAVGRVVEFLTAHTKTITTTAEIAQVTTITANCDKHVRNLIAQVMEKVGKEGVITVKNGPTIEDKIEITEGMRFDRGFISAYFVTNVKSQKVESEKPFILLSEKKISPLQDILPSLEAAAQARRPLVIVAEDVDGEALAACVLNKLRGQLQVAAVQAPGFGDNRKSILGGLVILTGGTMFADELEIKLERATTDLLGSTGSITITKEDTIVLNGEGSKDSIQVRCEQIRNIIADPTTSEFNKTKLQERLVKLRGGVAVIKVGGSSEVEVGEKEDRYDDALNATRAAVEEGILPGGGVALLKASLALPTNHRHQNGPHNQLRPRPRCLHHPPCTNPPSAHDPPQRRRRILRHSRHAPLAVRHPR</sequence>
<dbReference type="Pfam" id="PF00118">
    <property type="entry name" value="Cpn60_TCP1"/>
    <property type="match status" value="1"/>
</dbReference>
<dbReference type="SUPFAM" id="SSF52029">
    <property type="entry name" value="GroEL apical domain-like"/>
    <property type="match status" value="1"/>
</dbReference>
<reference evidence="8" key="2">
    <citation type="submission" date="2015-01" db="EMBL/GenBank/DDBJ databases">
        <title>Evolutionary Origins and Diversification of the Mycorrhizal Mutualists.</title>
        <authorList>
            <consortium name="DOE Joint Genome Institute"/>
            <consortium name="Mycorrhizal Genomics Consortium"/>
            <person name="Kohler A."/>
            <person name="Kuo A."/>
            <person name="Nagy L.G."/>
            <person name="Floudas D."/>
            <person name="Copeland A."/>
            <person name="Barry K.W."/>
            <person name="Cichocki N."/>
            <person name="Veneault-Fourrey C."/>
            <person name="LaButti K."/>
            <person name="Lindquist E.A."/>
            <person name="Lipzen A."/>
            <person name="Lundell T."/>
            <person name="Morin E."/>
            <person name="Murat C."/>
            <person name="Riley R."/>
            <person name="Ohm R."/>
            <person name="Sun H."/>
            <person name="Tunlid A."/>
            <person name="Henrissat B."/>
            <person name="Grigoriev I.V."/>
            <person name="Hibbett D.S."/>
            <person name="Martin F."/>
        </authorList>
    </citation>
    <scope>NUCLEOTIDE SEQUENCE [LARGE SCALE GENOMIC DNA]</scope>
    <source>
        <strain evidence="8">F 1598</strain>
    </source>
</reference>
<dbReference type="Gene3D" id="3.30.260.10">
    <property type="entry name" value="TCP-1-like chaperonin intermediate domain"/>
    <property type="match status" value="1"/>
</dbReference>
<name>A0A0C3ES78_PILCF</name>
<gene>
    <name evidence="7" type="ORF">PILCRDRAFT_17547</name>
</gene>
<dbReference type="Proteomes" id="UP000054166">
    <property type="component" value="Unassembled WGS sequence"/>
</dbReference>
<dbReference type="InterPro" id="IPR027409">
    <property type="entry name" value="GroEL-like_apical_dom_sf"/>
</dbReference>
<dbReference type="EMBL" id="KN833644">
    <property type="protein sequence ID" value="KIM70974.1"/>
    <property type="molecule type" value="Genomic_DNA"/>
</dbReference>
<dbReference type="SUPFAM" id="SSF48592">
    <property type="entry name" value="GroEL equatorial domain-like"/>
    <property type="match status" value="1"/>
</dbReference>
<evidence type="ECO:0000256" key="4">
    <source>
        <dbReference type="ARBA" id="ARBA00023186"/>
    </source>
</evidence>
<dbReference type="PRINTS" id="PR00298">
    <property type="entry name" value="CHAPERONIN60"/>
</dbReference>
<dbReference type="InterPro" id="IPR018370">
    <property type="entry name" value="Chaperonin_Cpn60_CS"/>
</dbReference>
<dbReference type="InterPro" id="IPR027410">
    <property type="entry name" value="TCP-1-like_intermed_sf"/>
</dbReference>
<dbReference type="GO" id="GO:0042026">
    <property type="term" value="P:protein refolding"/>
    <property type="evidence" value="ECO:0007669"/>
    <property type="project" value="InterPro"/>
</dbReference>
<dbReference type="InterPro" id="IPR027413">
    <property type="entry name" value="GROEL-like_equatorial_sf"/>
</dbReference>
<dbReference type="AlphaFoldDB" id="A0A0C3ES78"/>
<protein>
    <recommendedName>
        <fullName evidence="9">Heat shock protein 60</fullName>
    </recommendedName>
</protein>
<dbReference type="PROSITE" id="PS00296">
    <property type="entry name" value="CHAPERONINS_CPN60"/>
    <property type="match status" value="1"/>
</dbReference>
<organism evidence="7 8">
    <name type="scientific">Piloderma croceum (strain F 1598)</name>
    <dbReference type="NCBI Taxonomy" id="765440"/>
    <lineage>
        <taxon>Eukaryota</taxon>
        <taxon>Fungi</taxon>
        <taxon>Dikarya</taxon>
        <taxon>Basidiomycota</taxon>
        <taxon>Agaricomycotina</taxon>
        <taxon>Agaricomycetes</taxon>
        <taxon>Agaricomycetidae</taxon>
        <taxon>Atheliales</taxon>
        <taxon>Atheliaceae</taxon>
        <taxon>Piloderma</taxon>
    </lineage>
</organism>
<dbReference type="HOGENOM" id="CLU_016503_1_1_1"/>
<evidence type="ECO:0000313" key="7">
    <source>
        <dbReference type="EMBL" id="KIM70974.1"/>
    </source>
</evidence>
<dbReference type="InterPro" id="IPR002423">
    <property type="entry name" value="Cpn60/GroEL/TCP-1"/>
</dbReference>
<dbReference type="SUPFAM" id="SSF54849">
    <property type="entry name" value="GroEL-intermediate domain like"/>
    <property type="match status" value="1"/>
</dbReference>
<dbReference type="FunFam" id="3.50.7.10:FF:000001">
    <property type="entry name" value="60 kDa chaperonin"/>
    <property type="match status" value="1"/>
</dbReference>
<dbReference type="NCBIfam" id="NF009487">
    <property type="entry name" value="PRK12849.1"/>
    <property type="match status" value="1"/>
</dbReference>
<feature type="region of interest" description="Disordered" evidence="6">
    <location>
        <begin position="346"/>
        <end position="383"/>
    </location>
</feature>
<dbReference type="GO" id="GO:0005524">
    <property type="term" value="F:ATP binding"/>
    <property type="evidence" value="ECO:0007669"/>
    <property type="project" value="UniProtKB-KW"/>
</dbReference>
<evidence type="ECO:0000313" key="8">
    <source>
        <dbReference type="Proteomes" id="UP000054166"/>
    </source>
</evidence>
<dbReference type="OrthoDB" id="1733909at2759"/>
<dbReference type="STRING" id="765440.A0A0C3ES78"/>
<feature type="compositionally biased region" description="Basic residues" evidence="6">
    <location>
        <begin position="347"/>
        <end position="366"/>
    </location>
</feature>
<keyword evidence="4" id="KW-0143">Chaperone</keyword>
<comment type="similarity">
    <text evidence="1 5">Belongs to the chaperonin (HSP60) family.</text>
</comment>
<dbReference type="Gene3D" id="3.50.7.10">
    <property type="entry name" value="GroEL"/>
    <property type="match status" value="1"/>
</dbReference>
<evidence type="ECO:0000256" key="6">
    <source>
        <dbReference type="SAM" id="MobiDB-lite"/>
    </source>
</evidence>
<dbReference type="InterPro" id="IPR001844">
    <property type="entry name" value="Cpn60/GroEL"/>
</dbReference>
<evidence type="ECO:0000256" key="1">
    <source>
        <dbReference type="ARBA" id="ARBA00006607"/>
    </source>
</evidence>
<dbReference type="PANTHER" id="PTHR45633">
    <property type="entry name" value="60 KDA HEAT SHOCK PROTEIN, MITOCHONDRIAL"/>
    <property type="match status" value="1"/>
</dbReference>
<keyword evidence="8" id="KW-1185">Reference proteome</keyword>
<dbReference type="Gene3D" id="1.10.560.10">
    <property type="entry name" value="GroEL-like equatorial domain"/>
    <property type="match status" value="1"/>
</dbReference>
<dbReference type="GO" id="GO:0140662">
    <property type="term" value="F:ATP-dependent protein folding chaperone"/>
    <property type="evidence" value="ECO:0007669"/>
    <property type="project" value="InterPro"/>
</dbReference>
<accession>A0A0C3ES78</accession>
<keyword evidence="3" id="KW-0067">ATP-binding</keyword>
<evidence type="ECO:0000256" key="5">
    <source>
        <dbReference type="RuleBase" id="RU000418"/>
    </source>
</evidence>
<evidence type="ECO:0000256" key="3">
    <source>
        <dbReference type="ARBA" id="ARBA00022840"/>
    </source>
</evidence>
<proteinExistence type="inferred from homology"/>
<evidence type="ECO:0008006" key="9">
    <source>
        <dbReference type="Google" id="ProtNLM"/>
    </source>
</evidence>
<reference evidence="7 8" key="1">
    <citation type="submission" date="2014-04" db="EMBL/GenBank/DDBJ databases">
        <authorList>
            <consortium name="DOE Joint Genome Institute"/>
            <person name="Kuo A."/>
            <person name="Tarkka M."/>
            <person name="Buscot F."/>
            <person name="Kohler A."/>
            <person name="Nagy L.G."/>
            <person name="Floudas D."/>
            <person name="Copeland A."/>
            <person name="Barry K.W."/>
            <person name="Cichocki N."/>
            <person name="Veneault-Fourrey C."/>
            <person name="LaButti K."/>
            <person name="Lindquist E.A."/>
            <person name="Lipzen A."/>
            <person name="Lundell T."/>
            <person name="Morin E."/>
            <person name="Murat C."/>
            <person name="Sun H."/>
            <person name="Tunlid A."/>
            <person name="Henrissat B."/>
            <person name="Grigoriev I.V."/>
            <person name="Hibbett D.S."/>
            <person name="Martin F."/>
            <person name="Nordberg H.P."/>
            <person name="Cantor M.N."/>
            <person name="Hua S.X."/>
        </authorList>
    </citation>
    <scope>NUCLEOTIDE SEQUENCE [LARGE SCALE GENOMIC DNA]</scope>
    <source>
        <strain evidence="7 8">F 1598</strain>
    </source>
</reference>
<evidence type="ECO:0000256" key="2">
    <source>
        <dbReference type="ARBA" id="ARBA00022741"/>
    </source>
</evidence>
<dbReference type="NCBIfam" id="NF000592">
    <property type="entry name" value="PRK00013.1"/>
    <property type="match status" value="1"/>
</dbReference>
<dbReference type="InParanoid" id="A0A0C3ES78"/>